<dbReference type="NCBIfam" id="TIGR00274">
    <property type="entry name" value="N-acetylmuramic acid 6-phosphate etherase"/>
    <property type="match status" value="1"/>
</dbReference>
<dbReference type="GO" id="GO:0046348">
    <property type="term" value="P:amino sugar catabolic process"/>
    <property type="evidence" value="ECO:0007669"/>
    <property type="project" value="InterPro"/>
</dbReference>
<dbReference type="InterPro" id="IPR001347">
    <property type="entry name" value="SIS_dom"/>
</dbReference>
<dbReference type="PROSITE" id="PS01272">
    <property type="entry name" value="GCKR"/>
    <property type="match status" value="1"/>
</dbReference>
<feature type="active site" description="Proton donor" evidence="3">
    <location>
        <position position="88"/>
    </location>
</feature>
<dbReference type="Gene3D" id="1.10.8.1080">
    <property type="match status" value="1"/>
</dbReference>
<comment type="miscellaneous">
    <text evidence="3">A lyase-type mechanism (elimination/hydration) is suggested for the cleavage of the lactyl ether bond of MurNAc 6-phosphate, with the formation of an alpha,beta-unsaturated aldehyde intermediate with (E)-stereochemistry, followed by the syn addition of water to give product.</text>
</comment>
<keyword evidence="1 3" id="KW-0456">Lyase</keyword>
<dbReference type="InterPro" id="IPR046348">
    <property type="entry name" value="SIS_dom_sf"/>
</dbReference>
<dbReference type="GO" id="GO:0016835">
    <property type="term" value="F:carbon-oxygen lyase activity"/>
    <property type="evidence" value="ECO:0007669"/>
    <property type="project" value="UniProtKB-UniRule"/>
</dbReference>
<evidence type="ECO:0000256" key="1">
    <source>
        <dbReference type="ARBA" id="ARBA00023239"/>
    </source>
</evidence>
<dbReference type="EC" id="4.2.1.126" evidence="3"/>
<sequence length="311" mass="30569">MADTTNELAGLATEGINPATADLDCRDALGIAAAMNAEDATVAAAVARELPRIARAIEGIAGRLRAGGRLVYLGAGTSGRLGVLDAAECPPTFGTPPGMVVGVLAGGPDAVARAAEGVEDDPEAGRADVARLGVSAADAVVGIAASGRTPYVLGAMAEARARGAFSVGLACNAGAKLEALVDVAIAPVVGPEALAGSTRLKAGTAQKMVLNQLSTGAMVLLGKTYGNLMVDVQTGNAKLRRRAVGIVAAATGLDAAAATAAQAAANAETKTAIVATVAGVDADTARHRLAGHGGSVRRALGEAAPCPETRP</sequence>
<name>A0A6J4UM15_9BACT</name>
<evidence type="ECO:0000256" key="3">
    <source>
        <dbReference type="HAMAP-Rule" id="MF_00068"/>
    </source>
</evidence>
<dbReference type="GO" id="GO:0097367">
    <property type="term" value="F:carbohydrate derivative binding"/>
    <property type="evidence" value="ECO:0007669"/>
    <property type="project" value="InterPro"/>
</dbReference>
<proteinExistence type="inferred from homology"/>
<dbReference type="UniPathway" id="UPA00342"/>
<comment type="similarity">
    <text evidence="3">Belongs to the GCKR-like family. MurNAc-6-P etherase subfamily.</text>
</comment>
<evidence type="ECO:0000256" key="2">
    <source>
        <dbReference type="ARBA" id="ARBA00023277"/>
    </source>
</evidence>
<dbReference type="AlphaFoldDB" id="A0A6J4UM15"/>
<dbReference type="PANTHER" id="PTHR10088:SF4">
    <property type="entry name" value="GLUCOKINASE REGULATORY PROTEIN"/>
    <property type="match status" value="1"/>
</dbReference>
<dbReference type="FunFam" id="3.40.50.10490:FF:000014">
    <property type="entry name" value="N-acetylmuramic acid 6-phosphate etherase"/>
    <property type="match status" value="1"/>
</dbReference>
<dbReference type="InterPro" id="IPR040190">
    <property type="entry name" value="MURQ/GCKR"/>
</dbReference>
<dbReference type="GO" id="GO:0009254">
    <property type="term" value="P:peptidoglycan turnover"/>
    <property type="evidence" value="ECO:0007669"/>
    <property type="project" value="TreeGrafter"/>
</dbReference>
<dbReference type="CDD" id="cd05007">
    <property type="entry name" value="SIS_Etherase"/>
    <property type="match status" value="1"/>
</dbReference>
<gene>
    <name evidence="3" type="primary">murQ</name>
    <name evidence="6" type="ORF">AVDCRST_MAG73-3190</name>
</gene>
<dbReference type="NCBIfam" id="NF009222">
    <property type="entry name" value="PRK12570.1"/>
    <property type="match status" value="1"/>
</dbReference>
<dbReference type="GO" id="GO:0097173">
    <property type="term" value="P:N-acetylmuramic acid catabolic process"/>
    <property type="evidence" value="ECO:0007669"/>
    <property type="project" value="UniProtKB-UniPathway"/>
</dbReference>
<evidence type="ECO:0000313" key="6">
    <source>
        <dbReference type="EMBL" id="CAA9554748.1"/>
    </source>
</evidence>
<dbReference type="EMBL" id="CADCWE010000210">
    <property type="protein sequence ID" value="CAA9554748.1"/>
    <property type="molecule type" value="Genomic_DNA"/>
</dbReference>
<dbReference type="InterPro" id="IPR005486">
    <property type="entry name" value="Glucokinase_regulatory_CS"/>
</dbReference>
<dbReference type="PROSITE" id="PS51464">
    <property type="entry name" value="SIS"/>
    <property type="match status" value="1"/>
</dbReference>
<evidence type="ECO:0000256" key="4">
    <source>
        <dbReference type="SAM" id="MobiDB-lite"/>
    </source>
</evidence>
<comment type="subunit">
    <text evidence="3">Homodimer.</text>
</comment>
<dbReference type="HAMAP" id="MF_00068">
    <property type="entry name" value="MurQ"/>
    <property type="match status" value="1"/>
</dbReference>
<comment type="pathway">
    <text evidence="3">Amino-sugar metabolism; N-acetylmuramate degradation.</text>
</comment>
<comment type="catalytic activity">
    <reaction evidence="3">
        <text>N-acetyl-D-muramate 6-phosphate + H2O = N-acetyl-D-glucosamine 6-phosphate + (R)-lactate</text>
        <dbReference type="Rhea" id="RHEA:26410"/>
        <dbReference type="ChEBI" id="CHEBI:15377"/>
        <dbReference type="ChEBI" id="CHEBI:16004"/>
        <dbReference type="ChEBI" id="CHEBI:57513"/>
        <dbReference type="ChEBI" id="CHEBI:58722"/>
        <dbReference type="EC" id="4.2.1.126"/>
    </reaction>
</comment>
<accession>A0A6J4UM15</accession>
<comment type="function">
    <text evidence="3">Specifically catalyzes the cleavage of the D-lactyl ether substituent of MurNAc 6-phosphate, producing GlcNAc 6-phosphate and D-lactate.</text>
</comment>
<feature type="active site" evidence="3">
    <location>
        <position position="119"/>
    </location>
</feature>
<dbReference type="InterPro" id="IPR005488">
    <property type="entry name" value="Etherase_MurQ"/>
</dbReference>
<keyword evidence="2 3" id="KW-0119">Carbohydrate metabolism</keyword>
<dbReference type="PANTHER" id="PTHR10088">
    <property type="entry name" value="GLUCOKINASE REGULATORY PROTEIN"/>
    <property type="match status" value="1"/>
</dbReference>
<organism evidence="6">
    <name type="scientific">uncultured Thermomicrobiales bacterium</name>
    <dbReference type="NCBI Taxonomy" id="1645740"/>
    <lineage>
        <taxon>Bacteria</taxon>
        <taxon>Pseudomonadati</taxon>
        <taxon>Thermomicrobiota</taxon>
        <taxon>Thermomicrobia</taxon>
        <taxon>Thermomicrobiales</taxon>
        <taxon>environmental samples</taxon>
    </lineage>
</organism>
<dbReference type="GO" id="GO:0016803">
    <property type="term" value="F:ether hydrolase activity"/>
    <property type="evidence" value="ECO:0007669"/>
    <property type="project" value="TreeGrafter"/>
</dbReference>
<feature type="region of interest" description="Disordered" evidence="4">
    <location>
        <begin position="291"/>
        <end position="311"/>
    </location>
</feature>
<feature type="domain" description="SIS" evidence="5">
    <location>
        <begin position="60"/>
        <end position="223"/>
    </location>
</feature>
<dbReference type="Gene3D" id="3.40.50.10490">
    <property type="entry name" value="Glucose-6-phosphate isomerase like protein, domain 1"/>
    <property type="match status" value="2"/>
</dbReference>
<evidence type="ECO:0000259" key="5">
    <source>
        <dbReference type="PROSITE" id="PS51464"/>
    </source>
</evidence>
<dbReference type="NCBIfam" id="NF003915">
    <property type="entry name" value="PRK05441.1"/>
    <property type="match status" value="1"/>
</dbReference>
<dbReference type="Pfam" id="PF22645">
    <property type="entry name" value="GKRP_SIS_N"/>
    <property type="match status" value="1"/>
</dbReference>
<protein>
    <recommendedName>
        <fullName evidence="3">N-acetylmuramic acid 6-phosphate etherase</fullName>
        <shortName evidence="3">MurNAc-6-P etherase</shortName>
        <ecNumber evidence="3">4.2.1.126</ecNumber>
    </recommendedName>
    <alternativeName>
        <fullName evidence="3">N-acetylmuramic acid 6-phosphate hydrolase</fullName>
    </alternativeName>
    <alternativeName>
        <fullName evidence="3">N-acetylmuramic acid 6-phosphate lyase</fullName>
    </alternativeName>
</protein>
<reference evidence="6" key="1">
    <citation type="submission" date="2020-02" db="EMBL/GenBank/DDBJ databases">
        <authorList>
            <person name="Meier V. D."/>
        </authorList>
    </citation>
    <scope>NUCLEOTIDE SEQUENCE</scope>
    <source>
        <strain evidence="6">AVDCRST_MAG73</strain>
    </source>
</reference>
<dbReference type="SUPFAM" id="SSF53697">
    <property type="entry name" value="SIS domain"/>
    <property type="match status" value="1"/>
</dbReference>